<comment type="caution">
    <text evidence="2">The sequence shown here is derived from an EMBL/GenBank/DDBJ whole genome shotgun (WGS) entry which is preliminary data.</text>
</comment>
<dbReference type="Gene3D" id="3.30.70.270">
    <property type="match status" value="1"/>
</dbReference>
<name>A0A2G3E0J9_9FIRM</name>
<evidence type="ECO:0000313" key="3">
    <source>
        <dbReference type="Proteomes" id="UP000225889"/>
    </source>
</evidence>
<dbReference type="GO" id="GO:1902201">
    <property type="term" value="P:negative regulation of bacterial-type flagellum-dependent cell motility"/>
    <property type="evidence" value="ECO:0007669"/>
    <property type="project" value="TreeGrafter"/>
</dbReference>
<sequence length="452" mass="51407">MSNIDYSDGDILRMLKDLPDACCVFQVVTDPFGTVRDMLFLFANEKYASLVGKPSAELIGATYYSTVSNRDEDWIRLSYQAAIMRQSVINRTYNTQFNKWFEFWAVPVFKKGFCAFIIHDVTAEKRKEDTKEITTKSNNVIIECAKALSAGDFKKGIKAALKILGTTLKADRAMIIENKKGEIGEILEWSDRVNGTGLPSRKEFEQYDIFTMWNKQMYGENIIIIEDTLLVNVKNEQVYAGMLSGKVSNYVLAKLTDKNTIIGYLLVDNISRETDVNIKEVVESVAIFISEEVRNYILQSEMLYMSEHDILTDARNRKAFNSKIGMLEGMDISVGICFVDINGLKSVNDEMGHEAGDNVIKEASEAIASIFKKKYCYRIGGDEFVVVMPQVSEETFAKHVERLRKKSKKISMAIGSVWSETCLDVEELVNIADKNMYADKTEFYSKNDRRKE</sequence>
<dbReference type="Pfam" id="PF00990">
    <property type="entry name" value="GGDEF"/>
    <property type="match status" value="1"/>
</dbReference>
<proteinExistence type="predicted"/>
<dbReference type="GO" id="GO:0043709">
    <property type="term" value="P:cell adhesion involved in single-species biofilm formation"/>
    <property type="evidence" value="ECO:0007669"/>
    <property type="project" value="TreeGrafter"/>
</dbReference>
<dbReference type="NCBIfam" id="TIGR00254">
    <property type="entry name" value="GGDEF"/>
    <property type="match status" value="1"/>
</dbReference>
<dbReference type="InterPro" id="IPR050469">
    <property type="entry name" value="Diguanylate_Cyclase"/>
</dbReference>
<dbReference type="GO" id="GO:0052621">
    <property type="term" value="F:diguanylate cyclase activity"/>
    <property type="evidence" value="ECO:0007669"/>
    <property type="project" value="TreeGrafter"/>
</dbReference>
<dbReference type="SUPFAM" id="SSF55073">
    <property type="entry name" value="Nucleotide cyclase"/>
    <property type="match status" value="1"/>
</dbReference>
<dbReference type="InterPro" id="IPR000160">
    <property type="entry name" value="GGDEF_dom"/>
</dbReference>
<dbReference type="SMART" id="SM00267">
    <property type="entry name" value="GGDEF"/>
    <property type="match status" value="1"/>
</dbReference>
<dbReference type="AlphaFoldDB" id="A0A2G3E0J9"/>
<dbReference type="Proteomes" id="UP000225889">
    <property type="component" value="Unassembled WGS sequence"/>
</dbReference>
<dbReference type="PANTHER" id="PTHR45138">
    <property type="entry name" value="REGULATORY COMPONENTS OF SENSORY TRANSDUCTION SYSTEM"/>
    <property type="match status" value="1"/>
</dbReference>
<dbReference type="PANTHER" id="PTHR45138:SF6">
    <property type="entry name" value="DIGUANYLATE CYCLASE DGCN"/>
    <property type="match status" value="1"/>
</dbReference>
<dbReference type="CDD" id="cd01949">
    <property type="entry name" value="GGDEF"/>
    <property type="match status" value="1"/>
</dbReference>
<evidence type="ECO:0000259" key="1">
    <source>
        <dbReference type="PROSITE" id="PS50887"/>
    </source>
</evidence>
<feature type="domain" description="GGDEF" evidence="1">
    <location>
        <begin position="332"/>
        <end position="452"/>
    </location>
</feature>
<reference evidence="2 3" key="2">
    <citation type="submission" date="2017-10" db="EMBL/GenBank/DDBJ databases">
        <authorList>
            <person name="Banno H."/>
            <person name="Chua N.-H."/>
        </authorList>
    </citation>
    <scope>NUCLEOTIDE SEQUENCE [LARGE SCALE GENOMIC DNA]</scope>
    <source>
        <strain evidence="2 3">JK626</strain>
    </source>
</reference>
<accession>A0A2G3E0J9</accession>
<dbReference type="InterPro" id="IPR035965">
    <property type="entry name" value="PAS-like_dom_sf"/>
</dbReference>
<dbReference type="PROSITE" id="PS50887">
    <property type="entry name" value="GGDEF"/>
    <property type="match status" value="1"/>
</dbReference>
<dbReference type="EMBL" id="PDYF01000001">
    <property type="protein sequence ID" value="PHU36653.1"/>
    <property type="molecule type" value="Genomic_DNA"/>
</dbReference>
<reference evidence="2 3" key="1">
    <citation type="submission" date="2017-10" db="EMBL/GenBank/DDBJ databases">
        <title>Resolving the taxonomy of Roseburia spp., Eubacterium rectale and Agathobacter spp. through phylogenomic analysis.</title>
        <authorList>
            <person name="Sheridan P.O."/>
            <person name="Walker A.W."/>
            <person name="Duncan S.H."/>
            <person name="Scott K.P."/>
            <person name="Toole P.W.O."/>
            <person name="Luis P."/>
            <person name="Flint H.J."/>
        </authorList>
    </citation>
    <scope>NUCLEOTIDE SEQUENCE [LARGE SCALE GENOMIC DNA]</scope>
    <source>
        <strain evidence="2 3">JK626</strain>
    </source>
</reference>
<dbReference type="SUPFAM" id="SSF55785">
    <property type="entry name" value="PYP-like sensor domain (PAS domain)"/>
    <property type="match status" value="1"/>
</dbReference>
<dbReference type="InterPro" id="IPR029787">
    <property type="entry name" value="Nucleotide_cyclase"/>
</dbReference>
<evidence type="ECO:0000313" key="2">
    <source>
        <dbReference type="EMBL" id="PHU36653.1"/>
    </source>
</evidence>
<gene>
    <name evidence="2" type="ORF">CSX01_00075</name>
</gene>
<dbReference type="Gene3D" id="3.30.450.20">
    <property type="entry name" value="PAS domain"/>
    <property type="match status" value="1"/>
</dbReference>
<organism evidence="2 3">
    <name type="scientific">Pseudobutyrivibrio ruminis</name>
    <dbReference type="NCBI Taxonomy" id="46206"/>
    <lineage>
        <taxon>Bacteria</taxon>
        <taxon>Bacillati</taxon>
        <taxon>Bacillota</taxon>
        <taxon>Clostridia</taxon>
        <taxon>Lachnospirales</taxon>
        <taxon>Lachnospiraceae</taxon>
        <taxon>Pseudobutyrivibrio</taxon>
    </lineage>
</organism>
<dbReference type="GO" id="GO:0005886">
    <property type="term" value="C:plasma membrane"/>
    <property type="evidence" value="ECO:0007669"/>
    <property type="project" value="TreeGrafter"/>
</dbReference>
<dbReference type="InterPro" id="IPR043128">
    <property type="entry name" value="Rev_trsase/Diguanyl_cyclase"/>
</dbReference>
<protein>
    <submittedName>
        <fullName evidence="2">GGDEF domain-containing protein</fullName>
    </submittedName>
</protein>